<keyword evidence="2" id="KW-0472">Membrane</keyword>
<keyword evidence="2" id="KW-1133">Transmembrane helix</keyword>
<evidence type="ECO:0000313" key="3">
    <source>
        <dbReference type="EMBL" id="KAK1451431.1"/>
    </source>
</evidence>
<evidence type="ECO:0000256" key="1">
    <source>
        <dbReference type="SAM" id="MobiDB-lite"/>
    </source>
</evidence>
<feature type="transmembrane region" description="Helical" evidence="2">
    <location>
        <begin position="731"/>
        <end position="750"/>
    </location>
</feature>
<protein>
    <submittedName>
        <fullName evidence="3">Uncharacterized protein</fullName>
    </submittedName>
</protein>
<feature type="transmembrane region" description="Helical" evidence="2">
    <location>
        <begin position="771"/>
        <end position="792"/>
    </location>
</feature>
<comment type="caution">
    <text evidence="3">The sequence shown here is derived from an EMBL/GenBank/DDBJ whole genome shotgun (WGS) entry which is preliminary data.</text>
</comment>
<keyword evidence="4" id="KW-1185">Reference proteome</keyword>
<gene>
    <name evidence="3" type="ORF">CMEL01_06005</name>
</gene>
<organism evidence="3 4">
    <name type="scientific">Colletotrichum melonis</name>
    <dbReference type="NCBI Taxonomy" id="1209925"/>
    <lineage>
        <taxon>Eukaryota</taxon>
        <taxon>Fungi</taxon>
        <taxon>Dikarya</taxon>
        <taxon>Ascomycota</taxon>
        <taxon>Pezizomycotina</taxon>
        <taxon>Sordariomycetes</taxon>
        <taxon>Hypocreomycetidae</taxon>
        <taxon>Glomerellales</taxon>
        <taxon>Glomerellaceae</taxon>
        <taxon>Colletotrichum</taxon>
        <taxon>Colletotrichum acutatum species complex</taxon>
    </lineage>
</organism>
<evidence type="ECO:0000313" key="4">
    <source>
        <dbReference type="Proteomes" id="UP001239795"/>
    </source>
</evidence>
<keyword evidence="2" id="KW-0812">Transmembrane</keyword>
<feature type="compositionally biased region" description="Low complexity" evidence="1">
    <location>
        <begin position="143"/>
        <end position="162"/>
    </location>
</feature>
<accession>A0AAI9U4D0</accession>
<dbReference type="AlphaFoldDB" id="A0AAI9U4D0"/>
<dbReference type="EMBL" id="MLGG01000046">
    <property type="protein sequence ID" value="KAK1451431.1"/>
    <property type="molecule type" value="Genomic_DNA"/>
</dbReference>
<proteinExistence type="predicted"/>
<evidence type="ECO:0000256" key="2">
    <source>
        <dbReference type="SAM" id="Phobius"/>
    </source>
</evidence>
<feature type="region of interest" description="Disordered" evidence="1">
    <location>
        <begin position="350"/>
        <end position="446"/>
    </location>
</feature>
<reference evidence="3 4" key="1">
    <citation type="submission" date="2016-10" db="EMBL/GenBank/DDBJ databases">
        <title>The genome sequence of Colletotrichum fioriniae PJ7.</title>
        <authorList>
            <person name="Baroncelli R."/>
        </authorList>
    </citation>
    <scope>NUCLEOTIDE SEQUENCE [LARGE SCALE GENOMIC DNA]</scope>
    <source>
        <strain evidence="3">Col 31</strain>
    </source>
</reference>
<name>A0AAI9U4D0_9PEZI</name>
<feature type="compositionally biased region" description="Acidic residues" evidence="1">
    <location>
        <begin position="355"/>
        <end position="371"/>
    </location>
</feature>
<sequence>MEKSCTNSEPLEEGPGFILYGITLWVVQIGLVRMVAKAPIHQPEPVRKILICDNSSGNSDADDDDSVSENVVDLGSADEETPPITPLPTELLEPQSVETPILEPSFMKLPPEDSHPIDCLPVESLSVKSSPTETPLEARHPAETASPATTTPLTEPTATPNLPQKPRRVILRPARLKRLSPEAEVDPNTAFTSEEKDVLKRFVTTLSAQRHQLFAKSEFILPTIVPSLVSISSAYGSSQTIAATGTAEATRDTITLIRIVGLNRWDEIRFFHKIMSRPENRHVFSPLDLCYHKERVRRTALEAACAIRDPAQARTLCGCLIVVQSSNLGQQTSTIGGLLSIRGKYHALTTSHAPDDEDEPPDNSVDDESDSDMGSLFIFDGDIDSGDSDSVTSFASDDGESARGETAGLIHETASMEEDTLNDGAGSTREMRSKASTEKEESTAERSFADMIQATNASHITPEDLTTKEGYITCRIDEDRLRSGDDWLLVPVEANLLLLNRIPDGAGKPPMWQNPFIESYCPDLNQVFVDHDHPDTPPSQKTVWAVSGMKGLVRSHLCPNSSFMVSGGGERVQEIWTVEVEASSRGFRSGDSGSWIVDDKSRRVLGVLVARSSGVGYMVSFASIRQDIATTLRIRQTSVQLASRMDPLLRGRGSSTGRVIRSFSPVRYTRRAPAAQSWSQMLSGAAAATLDVVRHPVDLGHNPSVLVLFIATVYMSLLWEIPSVWRSVTTLQNALVPPACALLFWALTELEMRRRPTTYSRHDRLAIRRSLCTWLWIALAAGILASLGIYIVRGPASNPFTLRSNGQRVSDQSIRDFSDAMERLRRSDPQARYNAFEDDLRELNLALRRLDFWAVYYKLKDMVLRKLSKHKWLRQL</sequence>
<dbReference type="Proteomes" id="UP001239795">
    <property type="component" value="Unassembled WGS sequence"/>
</dbReference>
<feature type="region of interest" description="Disordered" evidence="1">
    <location>
        <begin position="126"/>
        <end position="167"/>
    </location>
</feature>
<feature type="compositionally biased region" description="Basic and acidic residues" evidence="1">
    <location>
        <begin position="429"/>
        <end position="446"/>
    </location>
</feature>